<proteinExistence type="predicted"/>
<name>A0A1T2YKN6_PSEFL</name>
<keyword evidence="2" id="KW-0808">Transferase</keyword>
<dbReference type="Gene3D" id="3.40.630.30">
    <property type="match status" value="1"/>
</dbReference>
<feature type="domain" description="N-acetyltransferase" evidence="1">
    <location>
        <begin position="2"/>
        <end position="177"/>
    </location>
</feature>
<dbReference type="GO" id="GO:0016747">
    <property type="term" value="F:acyltransferase activity, transferring groups other than amino-acyl groups"/>
    <property type="evidence" value="ECO:0007669"/>
    <property type="project" value="InterPro"/>
</dbReference>
<dbReference type="InterPro" id="IPR016181">
    <property type="entry name" value="Acyl_CoA_acyltransferase"/>
</dbReference>
<dbReference type="RefSeq" id="WP_078741039.1">
    <property type="nucleotide sequence ID" value="NZ_MSDF01000021.1"/>
</dbReference>
<organism evidence="2 3">
    <name type="scientific">Pseudomonas fluorescens</name>
    <dbReference type="NCBI Taxonomy" id="294"/>
    <lineage>
        <taxon>Bacteria</taxon>
        <taxon>Pseudomonadati</taxon>
        <taxon>Pseudomonadota</taxon>
        <taxon>Gammaproteobacteria</taxon>
        <taxon>Pseudomonadales</taxon>
        <taxon>Pseudomonadaceae</taxon>
        <taxon>Pseudomonas</taxon>
    </lineage>
</organism>
<sequence length="181" mass="20313">MLVERALNESDIPLLASIDRTELVHECYRMENGELVLYAAFHDMRGWPEGEAEQDAVALRACLLRGGWLWGVFEGAVLVAAVVVDNRPIRNQNLNMRQLKFLHVSHSVRGMGLGGRLFALACEHGRSVGVDGLYVSATESRNTVDFYRRHGCLVLPQPDPELLAQEPHDIHLYRPLCEKGL</sequence>
<reference evidence="2 3" key="1">
    <citation type="submission" date="2016-12" db="EMBL/GenBank/DDBJ databases">
        <title>Draft genome sequences of seven strains of Pseudomonas fluorescens that produce 4-formylaminooxyvinylglycine.</title>
        <authorList>
            <person name="Okrent R.A."/>
            <person name="Manning V.A."/>
            <person name="Trippe K.M."/>
        </authorList>
    </citation>
    <scope>NUCLEOTIDE SEQUENCE [LARGE SCALE GENOMIC DNA]</scope>
    <source>
        <strain evidence="2 3">P5A</strain>
    </source>
</reference>
<evidence type="ECO:0000313" key="3">
    <source>
        <dbReference type="Proteomes" id="UP000190965"/>
    </source>
</evidence>
<dbReference type="OrthoDB" id="8116556at2"/>
<dbReference type="Pfam" id="PF00583">
    <property type="entry name" value="Acetyltransf_1"/>
    <property type="match status" value="1"/>
</dbReference>
<evidence type="ECO:0000259" key="1">
    <source>
        <dbReference type="PROSITE" id="PS51186"/>
    </source>
</evidence>
<dbReference type="Proteomes" id="UP000190965">
    <property type="component" value="Unassembled WGS sequence"/>
</dbReference>
<dbReference type="AlphaFoldDB" id="A0A1T2YKN6"/>
<dbReference type="PROSITE" id="PS51186">
    <property type="entry name" value="GNAT"/>
    <property type="match status" value="1"/>
</dbReference>
<accession>A0A1T2YKN6</accession>
<protein>
    <submittedName>
        <fullName evidence="2">GNAT family N-acetyltransferase</fullName>
    </submittedName>
</protein>
<evidence type="ECO:0000313" key="2">
    <source>
        <dbReference type="EMBL" id="OPA92439.1"/>
    </source>
</evidence>
<gene>
    <name evidence="2" type="ORF">BFW87_17675</name>
</gene>
<dbReference type="SUPFAM" id="SSF55729">
    <property type="entry name" value="Acyl-CoA N-acyltransferases (Nat)"/>
    <property type="match status" value="1"/>
</dbReference>
<dbReference type="InterPro" id="IPR000182">
    <property type="entry name" value="GNAT_dom"/>
</dbReference>
<dbReference type="EMBL" id="MSDF01000021">
    <property type="protein sequence ID" value="OPA92439.1"/>
    <property type="molecule type" value="Genomic_DNA"/>
</dbReference>
<comment type="caution">
    <text evidence="2">The sequence shown here is derived from an EMBL/GenBank/DDBJ whole genome shotgun (WGS) entry which is preliminary data.</text>
</comment>